<dbReference type="RefSeq" id="WP_097013456.1">
    <property type="nucleotide sequence ID" value="NZ_LT907975.1"/>
</dbReference>
<dbReference type="CDD" id="cd03789">
    <property type="entry name" value="GT9_LPS_heptosyltransferase"/>
    <property type="match status" value="1"/>
</dbReference>
<keyword evidence="2 3" id="KW-0808">Transferase</keyword>
<gene>
    <name evidence="3" type="ORF">DPRO_3863</name>
</gene>
<dbReference type="Proteomes" id="UP000219215">
    <property type="component" value="Chromosome DPRO"/>
</dbReference>
<keyword evidence="1" id="KW-0328">Glycosyltransferase</keyword>
<sequence>MQSNGIKKPTVVIRLSHMGDVALTTGVLAHRHDTHCETFVFITRAANAPLLKNHPAITETITLSDADLTTAKWIQRARELANRFRDHTLLDLHGTLRSRILSIVWNGPVKRYPKYGLYRRLFDRTHMDIFKDKLESTSVPQRYAMALEHTPPPAQDITPRIYLTQEEKEAAINTLPRSDRPLIALHPYATHTAKQWPVSHWNDLTALLDAAGMDWFVVGRNDIPLFPGDPRDFTNATDLRATCGLLRQADMLVTGDSGPMHLASGVDTPVTAIFGPTVKAWGFFPASVDDQVLERDMDCRPCSLHGGKSCEKGHECMAAISPTDVMESLNQRIKR</sequence>
<dbReference type="PANTHER" id="PTHR30160:SF22">
    <property type="entry name" value="LIPOPOLYSACCHARIDE CORE BIOSYNTHESIS PROTEIN"/>
    <property type="match status" value="1"/>
</dbReference>
<evidence type="ECO:0000256" key="1">
    <source>
        <dbReference type="ARBA" id="ARBA00022676"/>
    </source>
</evidence>
<dbReference type="GO" id="GO:0005829">
    <property type="term" value="C:cytosol"/>
    <property type="evidence" value="ECO:0007669"/>
    <property type="project" value="TreeGrafter"/>
</dbReference>
<dbReference type="GO" id="GO:0009244">
    <property type="term" value="P:lipopolysaccharide core region biosynthetic process"/>
    <property type="evidence" value="ECO:0007669"/>
    <property type="project" value="TreeGrafter"/>
</dbReference>
<evidence type="ECO:0000256" key="2">
    <source>
        <dbReference type="ARBA" id="ARBA00022679"/>
    </source>
</evidence>
<reference evidence="4" key="1">
    <citation type="submission" date="2017-09" db="EMBL/GenBank/DDBJ databases">
        <authorList>
            <person name="Regsiter A."/>
            <person name="William W."/>
        </authorList>
    </citation>
    <scope>NUCLEOTIDE SEQUENCE [LARGE SCALE GENOMIC DNA]</scope>
    <source>
        <strain evidence="4">500-1</strain>
    </source>
</reference>
<evidence type="ECO:0000313" key="4">
    <source>
        <dbReference type="Proteomes" id="UP000219215"/>
    </source>
</evidence>
<dbReference type="AlphaFoldDB" id="A0A2C8FFG1"/>
<dbReference type="Gene3D" id="3.40.50.2000">
    <property type="entry name" value="Glycogen Phosphorylase B"/>
    <property type="match status" value="2"/>
</dbReference>
<dbReference type="OrthoDB" id="9760688at2"/>
<protein>
    <submittedName>
        <fullName evidence="3">Glycosyl transferase family 9</fullName>
    </submittedName>
</protein>
<dbReference type="GO" id="GO:0008713">
    <property type="term" value="F:ADP-heptose-lipopolysaccharide heptosyltransferase activity"/>
    <property type="evidence" value="ECO:0007669"/>
    <property type="project" value="TreeGrafter"/>
</dbReference>
<dbReference type="Pfam" id="PF01075">
    <property type="entry name" value="Glyco_transf_9"/>
    <property type="match status" value="1"/>
</dbReference>
<proteinExistence type="predicted"/>
<name>A0A2C8FFG1_9BACT</name>
<dbReference type="KEGG" id="pprf:DPRO_3863"/>
<evidence type="ECO:0000313" key="3">
    <source>
        <dbReference type="EMBL" id="SOB60781.1"/>
    </source>
</evidence>
<dbReference type="PANTHER" id="PTHR30160">
    <property type="entry name" value="TETRAACYLDISACCHARIDE 4'-KINASE-RELATED"/>
    <property type="match status" value="1"/>
</dbReference>
<dbReference type="InterPro" id="IPR002201">
    <property type="entry name" value="Glyco_trans_9"/>
</dbReference>
<accession>A0A2C8FFG1</accession>
<dbReference type="SUPFAM" id="SSF53756">
    <property type="entry name" value="UDP-Glycosyltransferase/glycogen phosphorylase"/>
    <property type="match status" value="1"/>
</dbReference>
<dbReference type="EMBL" id="LT907975">
    <property type="protein sequence ID" value="SOB60781.1"/>
    <property type="molecule type" value="Genomic_DNA"/>
</dbReference>
<dbReference type="InterPro" id="IPR051199">
    <property type="entry name" value="LPS_LOS_Heptosyltrfase"/>
</dbReference>
<organism evidence="3 4">
    <name type="scientific">Pseudodesulfovibrio profundus</name>
    <dbReference type="NCBI Taxonomy" id="57320"/>
    <lineage>
        <taxon>Bacteria</taxon>
        <taxon>Pseudomonadati</taxon>
        <taxon>Thermodesulfobacteriota</taxon>
        <taxon>Desulfovibrionia</taxon>
        <taxon>Desulfovibrionales</taxon>
        <taxon>Desulfovibrionaceae</taxon>
    </lineage>
</organism>
<keyword evidence="4" id="KW-1185">Reference proteome</keyword>